<proteinExistence type="predicted"/>
<evidence type="ECO:0000313" key="4">
    <source>
        <dbReference type="Proteomes" id="UP000714380"/>
    </source>
</evidence>
<dbReference type="Proteomes" id="UP000714380">
    <property type="component" value="Unassembled WGS sequence"/>
</dbReference>
<gene>
    <name evidence="3" type="ORF">I9W95_14815</name>
</gene>
<comment type="caution">
    <text evidence="3">The sequence shown here is derived from an EMBL/GenBank/DDBJ whole genome shotgun (WGS) entry which is preliminary data.</text>
</comment>
<dbReference type="RefSeq" id="WP_225676281.1">
    <property type="nucleotide sequence ID" value="NZ_JAEDAH010000095.1"/>
</dbReference>
<keyword evidence="1" id="KW-0732">Signal</keyword>
<keyword evidence="3" id="KW-0482">Metalloprotease</keyword>
<evidence type="ECO:0000256" key="1">
    <source>
        <dbReference type="SAM" id="SignalP"/>
    </source>
</evidence>
<name>A0ABS7ZSZ2_9GAMM</name>
<dbReference type="InterPro" id="IPR020008">
    <property type="entry name" value="GlyGly_CTERM"/>
</dbReference>
<keyword evidence="4" id="KW-1185">Reference proteome</keyword>
<feature type="domain" description="Peptidase M6-like" evidence="2">
    <location>
        <begin position="227"/>
        <end position="362"/>
    </location>
</feature>
<feature type="chain" id="PRO_5045600973" evidence="1">
    <location>
        <begin position="19"/>
        <end position="705"/>
    </location>
</feature>
<dbReference type="InterPro" id="IPR018247">
    <property type="entry name" value="EF_Hand_1_Ca_BS"/>
</dbReference>
<dbReference type="EMBL" id="JAEDAH010000095">
    <property type="protein sequence ID" value="MCA6064882.1"/>
    <property type="molecule type" value="Genomic_DNA"/>
</dbReference>
<dbReference type="PANTHER" id="PTHR41775:SF1">
    <property type="entry name" value="PEPTIDASE M6-LIKE DOMAIN-CONTAINING PROTEIN"/>
    <property type="match status" value="1"/>
</dbReference>
<keyword evidence="3" id="KW-0645">Protease</keyword>
<dbReference type="PANTHER" id="PTHR41775">
    <property type="entry name" value="SECRETED PROTEIN-RELATED"/>
    <property type="match status" value="1"/>
</dbReference>
<dbReference type="PROSITE" id="PS00018">
    <property type="entry name" value="EF_HAND_1"/>
    <property type="match status" value="1"/>
</dbReference>
<protein>
    <submittedName>
        <fullName evidence="3">M6 family metalloprotease domain-containing protein</fullName>
    </submittedName>
</protein>
<organism evidence="3 4">
    <name type="scientific">Thalassolituus marinus</name>
    <dbReference type="NCBI Taxonomy" id="671053"/>
    <lineage>
        <taxon>Bacteria</taxon>
        <taxon>Pseudomonadati</taxon>
        <taxon>Pseudomonadota</taxon>
        <taxon>Gammaproteobacteria</taxon>
        <taxon>Oceanospirillales</taxon>
        <taxon>Oceanospirillaceae</taxon>
        <taxon>Thalassolituus</taxon>
    </lineage>
</organism>
<dbReference type="NCBIfam" id="TIGR03296">
    <property type="entry name" value="M6dom_TIGR03296"/>
    <property type="match status" value="1"/>
</dbReference>
<dbReference type="GO" id="GO:0008237">
    <property type="term" value="F:metallopeptidase activity"/>
    <property type="evidence" value="ECO:0007669"/>
    <property type="project" value="UniProtKB-KW"/>
</dbReference>
<dbReference type="Pfam" id="PF05547">
    <property type="entry name" value="Peptidase_M6"/>
    <property type="match status" value="1"/>
</dbReference>
<keyword evidence="3" id="KW-0378">Hydrolase</keyword>
<feature type="signal peptide" evidence="1">
    <location>
        <begin position="1"/>
        <end position="18"/>
    </location>
</feature>
<evidence type="ECO:0000259" key="2">
    <source>
        <dbReference type="Pfam" id="PF05547"/>
    </source>
</evidence>
<sequence length="705" mass="74955">MKQWIAILLLFTASQAWASVLPPQSWFTVTLADGSELDVRPATIRDVSDSIALAETRHGELVTEINGRWFNVSVDADGHWHAAAPLVTMGDSSDIPQTLTPVVQSSLRQLSTSSVPERTPFRYVASDYPAGFEQPLLVVRVSFSDQQGTYSDAEVAARFFSASDSVQSYFMENSYQSYRVVPAAENSGTAGDGIVHVTLPYAHPDFGNSYSGASQALARDVLSRVSNLVDLSAYDRNGDRWLDPNELGLILMVAGYEQAYSGAATAHPRVWAHKSTLYQGQAGSYYVGEYALFGEQHQTHLATIGILCHELGHLLLDLPDLYQAAGNGMGIGRWGLMGLGGWNRVSGYAGERPAHMLAWSKQLAGFIQPQSLSAGVSQVSLQAVSQSGDALEVFLDPYRHGERLMLEHRHQSGFDAGLPGSGVLVTRINDQAGYGSLSAASGDLRLLSVEEADGRDDLASNSNLGEASDVYSSGRNELLFAAEMPSDSTNELELLTVSAGYQADLELDLAAVPAGNNYGLDELPPNAVYGTYGGQARVRMELDGLSLRQLDGLDLFALGAGTVTFSVSVDGVVKVADASFSLSEGWNRLLLPTAVAVTSAPADVVIDVVVTAADLHAPLVVDAQGDASGKTYLVSNGQSEPAPFDVSARLLAVPEDVSASPDAGKSLQEVKISEVESGSSSGGGSIGWLLVILAPCLVLRRRLVI</sequence>
<accession>A0ABS7ZSZ2</accession>
<evidence type="ECO:0000313" key="3">
    <source>
        <dbReference type="EMBL" id="MCA6064882.1"/>
    </source>
</evidence>
<reference evidence="3 4" key="1">
    <citation type="submission" date="2020-12" db="EMBL/GenBank/DDBJ databases">
        <title>Novel Thalassolituus-related marine hydrocarbonoclastic bacteria mediated algae-derived hydrocarbons mineralization in twilight zone of the northern South China Sea.</title>
        <authorList>
            <person name="Dong C."/>
        </authorList>
    </citation>
    <scope>NUCLEOTIDE SEQUENCE [LARGE SCALE GENOMIC DNA]</scope>
    <source>
        <strain evidence="3 4">IMCC1826</strain>
    </source>
</reference>
<dbReference type="InterPro" id="IPR008757">
    <property type="entry name" value="Peptidase_M6-like_domain"/>
</dbReference>
<dbReference type="NCBIfam" id="TIGR03501">
    <property type="entry name" value="GlyGly_CTERM"/>
    <property type="match status" value="1"/>
</dbReference>